<accession>A0A8T2SS86</accession>
<proteinExistence type="predicted"/>
<keyword evidence="2" id="KW-1185">Reference proteome</keyword>
<evidence type="ECO:0000313" key="2">
    <source>
        <dbReference type="Proteomes" id="UP000825935"/>
    </source>
</evidence>
<dbReference type="AlphaFoldDB" id="A0A8T2SS86"/>
<evidence type="ECO:0000313" key="1">
    <source>
        <dbReference type="EMBL" id="KAH7365233.1"/>
    </source>
</evidence>
<gene>
    <name evidence="1" type="ORF">KP509_18G016000</name>
</gene>
<dbReference type="EMBL" id="CM035423">
    <property type="protein sequence ID" value="KAH7365233.1"/>
    <property type="molecule type" value="Genomic_DNA"/>
</dbReference>
<name>A0A8T2SS86_CERRI</name>
<protein>
    <submittedName>
        <fullName evidence="1">Uncharacterized protein</fullName>
    </submittedName>
</protein>
<sequence>MEENLIGRMKEVLAESRGIPGAEIRCDVIRPACIKSSVGASSRNVVPTDRLKHILRKRLESRGSKIVNEGSFNVKFTWQTTPPIHDPIEDLLGPVEVMKIVKDYERFLKLAAANFVNPDRTKNERNGINLRASEAPFEKREEAKKLEFGNSESSKERKIMYDALRAKMEEIFWEVKNDFEIVKSDLSTLKHQIDTLMHNIDNLRNTTLSSLKTISTFLEESEAGRLPRFFVLVEDDGAARRLATKLVHSLHCYKLQFLCECPNEKLHLMEEKYGLQIAAADDDGLLKRGLPYLEAFMAVAYMAIKVGAHVAGGAEGFVPDFTTVLSNSSFAIEDASKLPTRSNLEEGQQWLRDVLSRRNCVGGGEIYTTFGLRRIRCRDGKVAWVCDAHYSKGKPYPP</sequence>
<organism evidence="1 2">
    <name type="scientific">Ceratopteris richardii</name>
    <name type="common">Triangle waterfern</name>
    <dbReference type="NCBI Taxonomy" id="49495"/>
    <lineage>
        <taxon>Eukaryota</taxon>
        <taxon>Viridiplantae</taxon>
        <taxon>Streptophyta</taxon>
        <taxon>Embryophyta</taxon>
        <taxon>Tracheophyta</taxon>
        <taxon>Polypodiopsida</taxon>
        <taxon>Polypodiidae</taxon>
        <taxon>Polypodiales</taxon>
        <taxon>Pteridineae</taxon>
        <taxon>Pteridaceae</taxon>
        <taxon>Parkerioideae</taxon>
        <taxon>Ceratopteris</taxon>
    </lineage>
</organism>
<dbReference type="PANTHER" id="PTHR47679">
    <property type="entry name" value="PROTEIN TORNADO 1"/>
    <property type="match status" value="1"/>
</dbReference>
<dbReference type="Proteomes" id="UP000825935">
    <property type="component" value="Chromosome 18"/>
</dbReference>
<dbReference type="OrthoDB" id="968660at2759"/>
<comment type="caution">
    <text evidence="1">The sequence shown here is derived from an EMBL/GenBank/DDBJ whole genome shotgun (WGS) entry which is preliminary data.</text>
</comment>
<reference evidence="1" key="1">
    <citation type="submission" date="2021-08" db="EMBL/GenBank/DDBJ databases">
        <title>WGS assembly of Ceratopteris richardii.</title>
        <authorList>
            <person name="Marchant D.B."/>
            <person name="Chen G."/>
            <person name="Jenkins J."/>
            <person name="Shu S."/>
            <person name="Leebens-Mack J."/>
            <person name="Grimwood J."/>
            <person name="Schmutz J."/>
            <person name="Soltis P."/>
            <person name="Soltis D."/>
            <person name="Chen Z.-H."/>
        </authorList>
    </citation>
    <scope>NUCLEOTIDE SEQUENCE</scope>
    <source>
        <strain evidence="1">Whitten #5841</strain>
        <tissue evidence="1">Leaf</tissue>
    </source>
</reference>
<dbReference type="PANTHER" id="PTHR47679:SF1">
    <property type="entry name" value="PROTEIN TORNADO 1"/>
    <property type="match status" value="1"/>
</dbReference>